<gene>
    <name evidence="1" type="ORF">L596_021490</name>
</gene>
<name>A0A4U5MIX7_STECR</name>
<reference evidence="1 2" key="1">
    <citation type="journal article" date="2015" name="Genome Biol.">
        <title>Comparative genomics of Steinernema reveals deeply conserved gene regulatory networks.</title>
        <authorList>
            <person name="Dillman A.R."/>
            <person name="Macchietto M."/>
            <person name="Porter C.F."/>
            <person name="Rogers A."/>
            <person name="Williams B."/>
            <person name="Antoshechkin I."/>
            <person name="Lee M.M."/>
            <person name="Goodwin Z."/>
            <person name="Lu X."/>
            <person name="Lewis E.E."/>
            <person name="Goodrich-Blair H."/>
            <person name="Stock S.P."/>
            <person name="Adams B.J."/>
            <person name="Sternberg P.W."/>
            <person name="Mortazavi A."/>
        </authorList>
    </citation>
    <scope>NUCLEOTIDE SEQUENCE [LARGE SCALE GENOMIC DNA]</scope>
    <source>
        <strain evidence="1 2">ALL</strain>
    </source>
</reference>
<proteinExistence type="predicted"/>
<sequence length="121" mass="14280">MLTFFRYLQLRLSNFWTYIPPLICSLHQTDRPRFYHFFEVQQRRLQNRTCDLSNSLCRLVCKQVVCDARTFDIVLCLQSLHLKSVASTRPTKTFDQVSTIILQFNSDACDCLRLFGLLSSY</sequence>
<keyword evidence="2" id="KW-1185">Reference proteome</keyword>
<organism evidence="1 2">
    <name type="scientific">Steinernema carpocapsae</name>
    <name type="common">Entomopathogenic nematode</name>
    <dbReference type="NCBI Taxonomy" id="34508"/>
    <lineage>
        <taxon>Eukaryota</taxon>
        <taxon>Metazoa</taxon>
        <taxon>Ecdysozoa</taxon>
        <taxon>Nematoda</taxon>
        <taxon>Chromadorea</taxon>
        <taxon>Rhabditida</taxon>
        <taxon>Tylenchina</taxon>
        <taxon>Panagrolaimomorpha</taxon>
        <taxon>Strongyloidoidea</taxon>
        <taxon>Steinernematidae</taxon>
        <taxon>Steinernema</taxon>
    </lineage>
</organism>
<comment type="caution">
    <text evidence="1">The sequence shown here is derived from an EMBL/GenBank/DDBJ whole genome shotgun (WGS) entry which is preliminary data.</text>
</comment>
<dbReference type="EMBL" id="AZBU02000007">
    <property type="protein sequence ID" value="TKR69314.1"/>
    <property type="molecule type" value="Genomic_DNA"/>
</dbReference>
<dbReference type="AlphaFoldDB" id="A0A4U5MIX7"/>
<accession>A0A4U5MIX7</accession>
<evidence type="ECO:0000313" key="1">
    <source>
        <dbReference type="EMBL" id="TKR69314.1"/>
    </source>
</evidence>
<dbReference type="Proteomes" id="UP000298663">
    <property type="component" value="Unassembled WGS sequence"/>
</dbReference>
<reference evidence="1 2" key="2">
    <citation type="journal article" date="2019" name="G3 (Bethesda)">
        <title>Hybrid Assembly of the Genome of the Entomopathogenic Nematode Steinernema carpocapsae Identifies the X-Chromosome.</title>
        <authorList>
            <person name="Serra L."/>
            <person name="Macchietto M."/>
            <person name="Macias-Munoz A."/>
            <person name="McGill C.J."/>
            <person name="Rodriguez I.M."/>
            <person name="Rodriguez B."/>
            <person name="Murad R."/>
            <person name="Mortazavi A."/>
        </authorList>
    </citation>
    <scope>NUCLEOTIDE SEQUENCE [LARGE SCALE GENOMIC DNA]</scope>
    <source>
        <strain evidence="1 2">ALL</strain>
    </source>
</reference>
<evidence type="ECO:0000313" key="2">
    <source>
        <dbReference type="Proteomes" id="UP000298663"/>
    </source>
</evidence>
<protein>
    <submittedName>
        <fullName evidence="1">Uncharacterized protein</fullName>
    </submittedName>
</protein>